<dbReference type="RefSeq" id="WP_208271397.1">
    <property type="nucleotide sequence ID" value="NZ_BAAAGM010000052.1"/>
</dbReference>
<keyword evidence="5" id="KW-1185">Reference proteome</keyword>
<reference evidence="4 5" key="1">
    <citation type="submission" date="2021-03" db="EMBL/GenBank/DDBJ databases">
        <authorList>
            <person name="Kanchanasin P."/>
            <person name="Saeng-In P."/>
            <person name="Phongsopitanun W."/>
            <person name="Yuki M."/>
            <person name="Kudo T."/>
            <person name="Ohkuma M."/>
            <person name="Tanasupawat S."/>
        </authorList>
    </citation>
    <scope>NUCLEOTIDE SEQUENCE [LARGE SCALE GENOMIC DNA]</scope>
    <source>
        <strain evidence="4 5">L46</strain>
    </source>
</reference>
<feature type="signal peptide" evidence="3">
    <location>
        <begin position="1"/>
        <end position="44"/>
    </location>
</feature>
<feature type="chain" id="PRO_5046149514" evidence="3">
    <location>
        <begin position="45"/>
        <end position="372"/>
    </location>
</feature>
<gene>
    <name evidence="4" type="ORF">J4557_36650</name>
</gene>
<keyword evidence="2" id="KW-0472">Membrane</keyword>
<organism evidence="4 5">
    <name type="scientific">Actinomadura nitritigenes</name>
    <dbReference type="NCBI Taxonomy" id="134602"/>
    <lineage>
        <taxon>Bacteria</taxon>
        <taxon>Bacillati</taxon>
        <taxon>Actinomycetota</taxon>
        <taxon>Actinomycetes</taxon>
        <taxon>Streptosporangiales</taxon>
        <taxon>Thermomonosporaceae</taxon>
        <taxon>Actinomadura</taxon>
    </lineage>
</organism>
<comment type="caution">
    <text evidence="4">The sequence shown here is derived from an EMBL/GenBank/DDBJ whole genome shotgun (WGS) entry which is preliminary data.</text>
</comment>
<feature type="transmembrane region" description="Helical" evidence="2">
    <location>
        <begin position="307"/>
        <end position="326"/>
    </location>
</feature>
<keyword evidence="3" id="KW-0732">Signal</keyword>
<feature type="transmembrane region" description="Helical" evidence="2">
    <location>
        <begin position="346"/>
        <end position="369"/>
    </location>
</feature>
<evidence type="ECO:0000256" key="1">
    <source>
        <dbReference type="SAM" id="MobiDB-lite"/>
    </source>
</evidence>
<keyword evidence="2" id="KW-0812">Transmembrane</keyword>
<accession>A0ABS3RA07</accession>
<proteinExistence type="predicted"/>
<keyword evidence="2" id="KW-1133">Transmembrane helix</keyword>
<evidence type="ECO:0000313" key="5">
    <source>
        <dbReference type="Proteomes" id="UP000666915"/>
    </source>
</evidence>
<feature type="region of interest" description="Disordered" evidence="1">
    <location>
        <begin position="268"/>
        <end position="295"/>
    </location>
</feature>
<sequence>MTVMGKVGAALRTVVRREGAQLRGTLLRLAAFGALALAALVATAGTAGDPYSGTNTAGMKTGGDAWIVMDAGLGGIVMRRAAPVAALTTVQVPDRVTAAGLAAKPAPPGSCDSNWDDMKNIRTSDPDPGGKFQFNPCTHQVRISDTEKDGHLVRGGVALGGTLVVRLRAAGNPAEDVATIPHYDPKQMYIFKVCLAGSDKDDDSYCDSSDSQHWPNADRGGPDPCYSWTGKGAEDNCHNGRKLFGFSDKDKQKYEKWRDALRGPDLSVPTPKLPVGRKPDINARPDLTLPRGQPGDAGKITQPVAIMLRWLVWTVLGGCVAGFVIVGGRMTIRHRRGEFGANASELGWVVLAVVVAGSGMAIAFVSLLVDPF</sequence>
<evidence type="ECO:0000313" key="4">
    <source>
        <dbReference type="EMBL" id="MBO2443073.1"/>
    </source>
</evidence>
<evidence type="ECO:0000256" key="2">
    <source>
        <dbReference type="SAM" id="Phobius"/>
    </source>
</evidence>
<dbReference type="Proteomes" id="UP000666915">
    <property type="component" value="Unassembled WGS sequence"/>
</dbReference>
<dbReference type="EMBL" id="JAGEOK010000030">
    <property type="protein sequence ID" value="MBO2443073.1"/>
    <property type="molecule type" value="Genomic_DNA"/>
</dbReference>
<protein>
    <submittedName>
        <fullName evidence="4">Uncharacterized protein</fullName>
    </submittedName>
</protein>
<evidence type="ECO:0000256" key="3">
    <source>
        <dbReference type="SAM" id="SignalP"/>
    </source>
</evidence>
<name>A0ABS3RA07_9ACTN</name>